<gene>
    <name evidence="5" type="ORF">G2W53_031398</name>
</gene>
<sequence length="459" mass="50688">MATVGSTSPSSSSFPLFVLLLLLLSSHAEVYSSSAASYSTTVKFLPGFQGPLPFHLETGYVGVSESEDVQLFYYFSKSERNPKEDPLMLWLTGGAGCSALSSLAFEIGPFNFRIEEYNGSLPTLLSNPHSWTKVASIIFVDLPANTGFSYAKPPVAIQQFLSNPFYVGGDSYSGLIVPAVSLEILKGNEDSVKSPINYQGYLLGNPTTDGTQDGNFKIPFAHGMGLIPDELYQSLKSSCGGEYQNVDPNNEMCVRSIAAYEKCVSGLNGAHILEPSCPYLSPKPEEEFFGRRSLDETSESSLLLTSEPSLPTIGCRLYEAVLATRWANDDWVQKALGIRQASIGKWQRCVQTNYTREINSSIPFHVELSSKGYRALVYSGDHDFLVPFCGTEAWIRSLNYSIVDEWRPWLVQSQIAGYTRTYSNGMTYATVKGGGHTAPEYKPRECFAMFERWISQKPL</sequence>
<dbReference type="PANTHER" id="PTHR11802:SF29">
    <property type="entry name" value="SERINE CARBOXYPEPTIDASE-LIKE 19"/>
    <property type="match status" value="1"/>
</dbReference>
<organism evidence="5 6">
    <name type="scientific">Senna tora</name>
    <dbReference type="NCBI Taxonomy" id="362788"/>
    <lineage>
        <taxon>Eukaryota</taxon>
        <taxon>Viridiplantae</taxon>
        <taxon>Streptophyta</taxon>
        <taxon>Embryophyta</taxon>
        <taxon>Tracheophyta</taxon>
        <taxon>Spermatophyta</taxon>
        <taxon>Magnoliopsida</taxon>
        <taxon>eudicotyledons</taxon>
        <taxon>Gunneridae</taxon>
        <taxon>Pentapetalae</taxon>
        <taxon>rosids</taxon>
        <taxon>fabids</taxon>
        <taxon>Fabales</taxon>
        <taxon>Fabaceae</taxon>
        <taxon>Caesalpinioideae</taxon>
        <taxon>Cassia clade</taxon>
        <taxon>Senna</taxon>
    </lineage>
</organism>
<keyword evidence="5" id="KW-0645">Protease</keyword>
<dbReference type="InterPro" id="IPR029058">
    <property type="entry name" value="AB_hydrolase_fold"/>
</dbReference>
<dbReference type="Proteomes" id="UP000634136">
    <property type="component" value="Unassembled WGS sequence"/>
</dbReference>
<dbReference type="Pfam" id="PF00450">
    <property type="entry name" value="Peptidase_S10"/>
    <property type="match status" value="2"/>
</dbReference>
<dbReference type="EMBL" id="JAAIUW010000009">
    <property type="protein sequence ID" value="KAF7817429.1"/>
    <property type="molecule type" value="Genomic_DNA"/>
</dbReference>
<reference evidence="5" key="1">
    <citation type="submission" date="2020-09" db="EMBL/GenBank/DDBJ databases">
        <title>Genome-Enabled Discovery of Anthraquinone Biosynthesis in Senna tora.</title>
        <authorList>
            <person name="Kang S.-H."/>
            <person name="Pandey R.P."/>
            <person name="Lee C.-M."/>
            <person name="Sim J.-S."/>
            <person name="Jeong J.-T."/>
            <person name="Choi B.-S."/>
            <person name="Jung M."/>
            <person name="Ginzburg D."/>
            <person name="Zhao K."/>
            <person name="Won S.Y."/>
            <person name="Oh T.-J."/>
            <person name="Yu Y."/>
            <person name="Kim N.-H."/>
            <person name="Lee O.R."/>
            <person name="Lee T.-H."/>
            <person name="Bashyal P."/>
            <person name="Kim T.-S."/>
            <person name="Lee W.-H."/>
            <person name="Kawkins C."/>
            <person name="Kim C.-K."/>
            <person name="Kim J.S."/>
            <person name="Ahn B.O."/>
            <person name="Rhee S.Y."/>
            <person name="Sohng J.K."/>
        </authorList>
    </citation>
    <scope>NUCLEOTIDE SEQUENCE</scope>
    <source>
        <tissue evidence="5">Leaf</tissue>
    </source>
</reference>
<dbReference type="GO" id="GO:0016747">
    <property type="term" value="F:acyltransferase activity, transferring groups other than amino-acyl groups"/>
    <property type="evidence" value="ECO:0007669"/>
    <property type="project" value="TreeGrafter"/>
</dbReference>
<keyword evidence="3" id="KW-0325">Glycoprotein</keyword>
<evidence type="ECO:0000256" key="1">
    <source>
        <dbReference type="ARBA" id="ARBA00009431"/>
    </source>
</evidence>
<evidence type="ECO:0000256" key="3">
    <source>
        <dbReference type="ARBA" id="ARBA00023180"/>
    </source>
</evidence>
<keyword evidence="5" id="KW-0378">Hydrolase</keyword>
<evidence type="ECO:0000256" key="4">
    <source>
        <dbReference type="SAM" id="SignalP"/>
    </source>
</evidence>
<dbReference type="InterPro" id="IPR001563">
    <property type="entry name" value="Peptidase_S10"/>
</dbReference>
<feature type="signal peptide" evidence="4">
    <location>
        <begin position="1"/>
        <end position="28"/>
    </location>
</feature>
<name>A0A834WHQ5_9FABA</name>
<proteinExistence type="inferred from homology"/>
<evidence type="ECO:0000313" key="5">
    <source>
        <dbReference type="EMBL" id="KAF7817429.1"/>
    </source>
</evidence>
<dbReference type="Gene3D" id="3.40.50.1820">
    <property type="entry name" value="alpha/beta hydrolase"/>
    <property type="match status" value="2"/>
</dbReference>
<dbReference type="PRINTS" id="PR00724">
    <property type="entry name" value="CRBOXYPTASEC"/>
</dbReference>
<dbReference type="Gene3D" id="3.40.50.12670">
    <property type="match status" value="1"/>
</dbReference>
<dbReference type="GO" id="GO:0019748">
    <property type="term" value="P:secondary metabolic process"/>
    <property type="evidence" value="ECO:0007669"/>
    <property type="project" value="TreeGrafter"/>
</dbReference>
<accession>A0A834WHQ5</accession>
<comment type="similarity">
    <text evidence="1">Belongs to the peptidase S10 family.</text>
</comment>
<dbReference type="SUPFAM" id="SSF53474">
    <property type="entry name" value="alpha/beta-Hydrolases"/>
    <property type="match status" value="1"/>
</dbReference>
<evidence type="ECO:0000256" key="2">
    <source>
        <dbReference type="ARBA" id="ARBA00022729"/>
    </source>
</evidence>
<protein>
    <submittedName>
        <fullName evidence="5">Serine carboxypeptidase-like 17</fullName>
    </submittedName>
</protein>
<dbReference type="OrthoDB" id="443318at2759"/>
<dbReference type="GO" id="GO:0006508">
    <property type="term" value="P:proteolysis"/>
    <property type="evidence" value="ECO:0007669"/>
    <property type="project" value="InterPro"/>
</dbReference>
<evidence type="ECO:0000313" key="6">
    <source>
        <dbReference type="Proteomes" id="UP000634136"/>
    </source>
</evidence>
<keyword evidence="2 4" id="KW-0732">Signal</keyword>
<comment type="caution">
    <text evidence="5">The sequence shown here is derived from an EMBL/GenBank/DDBJ whole genome shotgun (WGS) entry which is preliminary data.</text>
</comment>
<dbReference type="PANTHER" id="PTHR11802">
    <property type="entry name" value="SERINE PROTEASE FAMILY S10 SERINE CARBOXYPEPTIDASE"/>
    <property type="match status" value="1"/>
</dbReference>
<dbReference type="FunFam" id="3.40.50.12670:FF:000001">
    <property type="entry name" value="Carboxypeptidase"/>
    <property type="match status" value="1"/>
</dbReference>
<keyword evidence="6" id="KW-1185">Reference proteome</keyword>
<keyword evidence="5" id="KW-0121">Carboxypeptidase</keyword>
<feature type="chain" id="PRO_5032866676" evidence="4">
    <location>
        <begin position="29"/>
        <end position="459"/>
    </location>
</feature>
<dbReference type="AlphaFoldDB" id="A0A834WHQ5"/>
<dbReference type="GO" id="GO:0004185">
    <property type="term" value="F:serine-type carboxypeptidase activity"/>
    <property type="evidence" value="ECO:0007669"/>
    <property type="project" value="InterPro"/>
</dbReference>